<keyword evidence="2" id="KW-1185">Reference proteome</keyword>
<gene>
    <name evidence="1" type="ORF">EVAR_66444_1</name>
</gene>
<dbReference type="Proteomes" id="UP000299102">
    <property type="component" value="Unassembled WGS sequence"/>
</dbReference>
<sequence length="92" mass="9988">MEERFTMANSSNLPRVNSLMLLEVGAGAAAARPRAHKRKSEQLVAARKSGKRALVAVTARRADAHATSRAPRALDGEEGAHRRVLLDSILKF</sequence>
<evidence type="ECO:0000313" key="1">
    <source>
        <dbReference type="EMBL" id="GBP94053.1"/>
    </source>
</evidence>
<comment type="caution">
    <text evidence="1">The sequence shown here is derived from an EMBL/GenBank/DDBJ whole genome shotgun (WGS) entry which is preliminary data.</text>
</comment>
<organism evidence="1 2">
    <name type="scientific">Eumeta variegata</name>
    <name type="common">Bagworm moth</name>
    <name type="synonym">Eumeta japonica</name>
    <dbReference type="NCBI Taxonomy" id="151549"/>
    <lineage>
        <taxon>Eukaryota</taxon>
        <taxon>Metazoa</taxon>
        <taxon>Ecdysozoa</taxon>
        <taxon>Arthropoda</taxon>
        <taxon>Hexapoda</taxon>
        <taxon>Insecta</taxon>
        <taxon>Pterygota</taxon>
        <taxon>Neoptera</taxon>
        <taxon>Endopterygota</taxon>
        <taxon>Lepidoptera</taxon>
        <taxon>Glossata</taxon>
        <taxon>Ditrysia</taxon>
        <taxon>Tineoidea</taxon>
        <taxon>Psychidae</taxon>
        <taxon>Oiketicinae</taxon>
        <taxon>Eumeta</taxon>
    </lineage>
</organism>
<dbReference type="EMBL" id="BGZK01002453">
    <property type="protein sequence ID" value="GBP94053.1"/>
    <property type="molecule type" value="Genomic_DNA"/>
</dbReference>
<name>A0A4C2A468_EUMVA</name>
<accession>A0A4C2A468</accession>
<proteinExistence type="predicted"/>
<protein>
    <submittedName>
        <fullName evidence="1">Uncharacterized protein</fullName>
    </submittedName>
</protein>
<evidence type="ECO:0000313" key="2">
    <source>
        <dbReference type="Proteomes" id="UP000299102"/>
    </source>
</evidence>
<reference evidence="1 2" key="1">
    <citation type="journal article" date="2019" name="Commun. Biol.">
        <title>The bagworm genome reveals a unique fibroin gene that provides high tensile strength.</title>
        <authorList>
            <person name="Kono N."/>
            <person name="Nakamura H."/>
            <person name="Ohtoshi R."/>
            <person name="Tomita M."/>
            <person name="Numata K."/>
            <person name="Arakawa K."/>
        </authorList>
    </citation>
    <scope>NUCLEOTIDE SEQUENCE [LARGE SCALE GENOMIC DNA]</scope>
</reference>
<dbReference type="AlphaFoldDB" id="A0A4C2A468"/>